<proteinExistence type="predicted"/>
<evidence type="ECO:0000313" key="3">
    <source>
        <dbReference type="Proteomes" id="UP000789405"/>
    </source>
</evidence>
<gene>
    <name evidence="2" type="ORF">DERYTH_LOCUS25936</name>
</gene>
<dbReference type="Proteomes" id="UP000789405">
    <property type="component" value="Unassembled WGS sequence"/>
</dbReference>
<organism evidence="2 3">
    <name type="scientific">Dentiscutata erythropus</name>
    <dbReference type="NCBI Taxonomy" id="1348616"/>
    <lineage>
        <taxon>Eukaryota</taxon>
        <taxon>Fungi</taxon>
        <taxon>Fungi incertae sedis</taxon>
        <taxon>Mucoromycota</taxon>
        <taxon>Glomeromycotina</taxon>
        <taxon>Glomeromycetes</taxon>
        <taxon>Diversisporales</taxon>
        <taxon>Gigasporaceae</taxon>
        <taxon>Dentiscutata</taxon>
    </lineage>
</organism>
<reference evidence="2" key="1">
    <citation type="submission" date="2021-06" db="EMBL/GenBank/DDBJ databases">
        <authorList>
            <person name="Kallberg Y."/>
            <person name="Tangrot J."/>
            <person name="Rosling A."/>
        </authorList>
    </citation>
    <scope>NUCLEOTIDE SEQUENCE</scope>
    <source>
        <strain evidence="2">MA453B</strain>
    </source>
</reference>
<feature type="non-terminal residue" evidence="2">
    <location>
        <position position="1"/>
    </location>
</feature>
<dbReference type="OrthoDB" id="2484568at2759"/>
<dbReference type="AlphaFoldDB" id="A0A9N9PGJ0"/>
<evidence type="ECO:0000256" key="1">
    <source>
        <dbReference type="SAM" id="MobiDB-lite"/>
    </source>
</evidence>
<name>A0A9N9PGJ0_9GLOM</name>
<feature type="non-terminal residue" evidence="2">
    <location>
        <position position="48"/>
    </location>
</feature>
<protein>
    <submittedName>
        <fullName evidence="2">8450_t:CDS:1</fullName>
    </submittedName>
</protein>
<keyword evidence="3" id="KW-1185">Reference proteome</keyword>
<feature type="region of interest" description="Disordered" evidence="1">
    <location>
        <begin position="1"/>
        <end position="48"/>
    </location>
</feature>
<evidence type="ECO:0000313" key="2">
    <source>
        <dbReference type="EMBL" id="CAG8814282.1"/>
    </source>
</evidence>
<feature type="compositionally biased region" description="Polar residues" evidence="1">
    <location>
        <begin position="22"/>
        <end position="48"/>
    </location>
</feature>
<comment type="caution">
    <text evidence="2">The sequence shown here is derived from an EMBL/GenBank/DDBJ whole genome shotgun (WGS) entry which is preliminary data.</text>
</comment>
<accession>A0A9N9PGJ0</accession>
<sequence length="48" mass="5210">SSSVNSTSSGKKRKTTIPKSPVRTSQNIKQKQKSSISNQNINESFLSA</sequence>
<dbReference type="EMBL" id="CAJVPY010051142">
    <property type="protein sequence ID" value="CAG8814282.1"/>
    <property type="molecule type" value="Genomic_DNA"/>
</dbReference>